<accession>A0ABN8J3J6</accession>
<proteinExistence type="predicted"/>
<feature type="region of interest" description="Disordered" evidence="1">
    <location>
        <begin position="55"/>
        <end position="78"/>
    </location>
</feature>
<gene>
    <name evidence="2" type="ORF">IPOD504_LOCUS16340</name>
</gene>
<protein>
    <submittedName>
        <fullName evidence="2">Uncharacterized protein</fullName>
    </submittedName>
</protein>
<organism evidence="2 3">
    <name type="scientific">Iphiclides podalirius</name>
    <name type="common">scarce swallowtail</name>
    <dbReference type="NCBI Taxonomy" id="110791"/>
    <lineage>
        <taxon>Eukaryota</taxon>
        <taxon>Metazoa</taxon>
        <taxon>Ecdysozoa</taxon>
        <taxon>Arthropoda</taxon>
        <taxon>Hexapoda</taxon>
        <taxon>Insecta</taxon>
        <taxon>Pterygota</taxon>
        <taxon>Neoptera</taxon>
        <taxon>Endopterygota</taxon>
        <taxon>Lepidoptera</taxon>
        <taxon>Glossata</taxon>
        <taxon>Ditrysia</taxon>
        <taxon>Papilionoidea</taxon>
        <taxon>Papilionidae</taxon>
        <taxon>Papilioninae</taxon>
        <taxon>Iphiclides</taxon>
    </lineage>
</organism>
<reference evidence="2" key="1">
    <citation type="submission" date="2022-03" db="EMBL/GenBank/DDBJ databases">
        <authorList>
            <person name="Martin H S."/>
        </authorList>
    </citation>
    <scope>NUCLEOTIDE SEQUENCE</scope>
</reference>
<evidence type="ECO:0000256" key="1">
    <source>
        <dbReference type="SAM" id="MobiDB-lite"/>
    </source>
</evidence>
<name>A0ABN8J3J6_9NEOP</name>
<keyword evidence="3" id="KW-1185">Reference proteome</keyword>
<dbReference type="EMBL" id="OW152820">
    <property type="protein sequence ID" value="CAH2074923.1"/>
    <property type="molecule type" value="Genomic_DNA"/>
</dbReference>
<feature type="non-terminal residue" evidence="2">
    <location>
        <position position="78"/>
    </location>
</feature>
<dbReference type="Proteomes" id="UP000837857">
    <property type="component" value="Chromosome 8"/>
</dbReference>
<sequence length="78" mass="8811">MGDPGAARLRAAIERSPFQSLYCRRAKSRLRERVPAIFSKTLTCGKSRQDLSRAPLRLCNGKERSEIPPRPSTPHHKV</sequence>
<evidence type="ECO:0000313" key="2">
    <source>
        <dbReference type="EMBL" id="CAH2074923.1"/>
    </source>
</evidence>
<evidence type="ECO:0000313" key="3">
    <source>
        <dbReference type="Proteomes" id="UP000837857"/>
    </source>
</evidence>